<evidence type="ECO:0000313" key="7">
    <source>
        <dbReference type="WBParaSite" id="Smp_123590.1"/>
    </source>
</evidence>
<evidence type="ECO:0000256" key="3">
    <source>
        <dbReference type="ARBA" id="ARBA00022763"/>
    </source>
</evidence>
<sequence>MTSAKKQPYANPRIRGISGDDKKEVLRKLQLLCRYDSENEMANLETVTNKWKQAAWKALYELISFSGEKTTEQEILSKVGIDPATITLKSEGL</sequence>
<dbReference type="Pfam" id="PF10376">
    <property type="entry name" value="Mei5"/>
    <property type="match status" value="1"/>
</dbReference>
<keyword evidence="5" id="KW-0539">Nucleus</keyword>
<accession>A0A3Q0KKK9</accession>
<protein>
    <submittedName>
        <fullName evidence="7">Regulatory protein zeste</fullName>
    </submittedName>
</protein>
<dbReference type="AlphaFoldDB" id="A0A5K4EL22"/>
<dbReference type="WBParaSite" id="Smp_123590.1">
    <property type="protein sequence ID" value="Smp_123590.1"/>
    <property type="gene ID" value="Smp_123590"/>
</dbReference>
<dbReference type="GO" id="GO:0005634">
    <property type="term" value="C:nucleus"/>
    <property type="evidence" value="ECO:0007669"/>
    <property type="project" value="UniProtKB-SubCell"/>
</dbReference>
<accession>A0A5K4EL22</accession>
<evidence type="ECO:0000256" key="2">
    <source>
        <dbReference type="ARBA" id="ARBA00008729"/>
    </source>
</evidence>
<dbReference type="WBParaSite" id="Smp_123590.3">
    <property type="protein sequence ID" value="Smp_123590.3"/>
    <property type="gene ID" value="Smp_123590"/>
</dbReference>
<evidence type="ECO:0000256" key="5">
    <source>
        <dbReference type="ARBA" id="ARBA00023242"/>
    </source>
</evidence>
<keyword evidence="3" id="KW-0227">DNA damage</keyword>
<dbReference type="ExpressionAtlas" id="A0A5K4EL22">
    <property type="expression patterns" value="baseline and differential"/>
</dbReference>
<comment type="subcellular location">
    <subcellularLocation>
        <location evidence="1">Nucleus</location>
    </subcellularLocation>
</comment>
<name>A0A5K4EL22_SCHMA</name>
<dbReference type="Proteomes" id="UP000008854">
    <property type="component" value="Unassembled WGS sequence"/>
</dbReference>
<evidence type="ECO:0000256" key="4">
    <source>
        <dbReference type="ARBA" id="ARBA00023204"/>
    </source>
</evidence>
<reference evidence="8 9" key="2">
    <citation type="submission" date="2019-11" db="UniProtKB">
        <authorList>
            <consortium name="WormBaseParasite"/>
        </authorList>
    </citation>
    <scope>IDENTIFICATION</scope>
    <source>
        <strain evidence="7 8">Puerto Rican</strain>
    </source>
</reference>
<dbReference type="InterPro" id="IPR018468">
    <property type="entry name" value="SFR1/Mei5"/>
</dbReference>
<dbReference type="GO" id="GO:0006281">
    <property type="term" value="P:DNA repair"/>
    <property type="evidence" value="ECO:0007669"/>
    <property type="project" value="UniProtKB-KW"/>
</dbReference>
<evidence type="ECO:0000256" key="1">
    <source>
        <dbReference type="ARBA" id="ARBA00004123"/>
    </source>
</evidence>
<reference evidence="6" key="1">
    <citation type="journal article" date="2012" name="PLoS Negl. Trop. Dis.">
        <title>A systematically improved high quality genome and transcriptome of the human blood fluke Schistosoma mansoni.</title>
        <authorList>
            <person name="Protasio A.V."/>
            <person name="Tsai I.J."/>
            <person name="Babbage A."/>
            <person name="Nichol S."/>
            <person name="Hunt M."/>
            <person name="Aslett M.A."/>
            <person name="De Silva N."/>
            <person name="Velarde G.S."/>
            <person name="Anderson T.J."/>
            <person name="Clark R.C."/>
            <person name="Davidson C."/>
            <person name="Dillon G.P."/>
            <person name="Holroyd N.E."/>
            <person name="LoVerde P.T."/>
            <person name="Lloyd C."/>
            <person name="McQuillan J."/>
            <person name="Oliveira G."/>
            <person name="Otto T.D."/>
            <person name="Parker-Manuel S.J."/>
            <person name="Quail M.A."/>
            <person name="Wilson R.A."/>
            <person name="Zerlotini A."/>
            <person name="Dunne D.W."/>
            <person name="Berriman M."/>
        </authorList>
    </citation>
    <scope>NUCLEOTIDE SEQUENCE [LARGE SCALE GENOMIC DNA]</scope>
    <source>
        <strain evidence="6">Puerto Rican</strain>
    </source>
</reference>
<keyword evidence="4" id="KW-0234">DNA repair</keyword>
<dbReference type="WBParaSite" id="Smp_123590.2">
    <property type="protein sequence ID" value="Smp_123590.2"/>
    <property type="gene ID" value="Smp_123590"/>
</dbReference>
<comment type="similarity">
    <text evidence="2">Belongs to the SFR1/MEI5 family.</text>
</comment>
<evidence type="ECO:0000313" key="9">
    <source>
        <dbReference type="WBParaSite" id="Smp_123590.3"/>
    </source>
</evidence>
<organism evidence="8">
    <name type="scientific">Schistosoma mansoni</name>
    <name type="common">Blood fluke</name>
    <dbReference type="NCBI Taxonomy" id="6183"/>
    <lineage>
        <taxon>Eukaryota</taxon>
        <taxon>Metazoa</taxon>
        <taxon>Spiralia</taxon>
        <taxon>Lophotrochozoa</taxon>
        <taxon>Platyhelminthes</taxon>
        <taxon>Trematoda</taxon>
        <taxon>Digenea</taxon>
        <taxon>Strigeidida</taxon>
        <taxon>Schistosomatoidea</taxon>
        <taxon>Schistosomatidae</taxon>
        <taxon>Schistosoma</taxon>
    </lineage>
</organism>
<evidence type="ECO:0000313" key="6">
    <source>
        <dbReference type="Proteomes" id="UP000008854"/>
    </source>
</evidence>
<evidence type="ECO:0000313" key="8">
    <source>
        <dbReference type="WBParaSite" id="Smp_123590.2"/>
    </source>
</evidence>
<proteinExistence type="inferred from homology"/>
<keyword evidence="6" id="KW-1185">Reference proteome</keyword>